<dbReference type="PANTHER" id="PTHR43179">
    <property type="entry name" value="RHAMNOSYLTRANSFERASE WBBL"/>
    <property type="match status" value="1"/>
</dbReference>
<evidence type="ECO:0000313" key="2">
    <source>
        <dbReference type="EMBL" id="MFD1782752.1"/>
    </source>
</evidence>
<protein>
    <submittedName>
        <fullName evidence="2">Glycosyltransferase family 2 protein</fullName>
    </submittedName>
</protein>
<reference evidence="3" key="1">
    <citation type="journal article" date="2019" name="Int. J. Syst. Evol. Microbiol.">
        <title>The Global Catalogue of Microorganisms (GCM) 10K type strain sequencing project: providing services to taxonomists for standard genome sequencing and annotation.</title>
        <authorList>
            <consortium name="The Broad Institute Genomics Platform"/>
            <consortium name="The Broad Institute Genome Sequencing Center for Infectious Disease"/>
            <person name="Wu L."/>
            <person name="Ma J."/>
        </authorList>
    </citation>
    <scope>NUCLEOTIDE SEQUENCE [LARGE SCALE GENOMIC DNA]</scope>
    <source>
        <strain evidence="3">DFY28</strain>
    </source>
</reference>
<proteinExistence type="predicted"/>
<evidence type="ECO:0000259" key="1">
    <source>
        <dbReference type="Pfam" id="PF00535"/>
    </source>
</evidence>
<comment type="caution">
    <text evidence="2">The sequence shown here is derived from an EMBL/GenBank/DDBJ whole genome shotgun (WGS) entry which is preliminary data.</text>
</comment>
<dbReference type="CDD" id="cd04186">
    <property type="entry name" value="GT_2_like_c"/>
    <property type="match status" value="1"/>
</dbReference>
<dbReference type="PANTHER" id="PTHR43179:SF7">
    <property type="entry name" value="RHAMNOSYLTRANSFERASE WBBL"/>
    <property type="match status" value="1"/>
</dbReference>
<dbReference type="InterPro" id="IPR001173">
    <property type="entry name" value="Glyco_trans_2-like"/>
</dbReference>
<accession>A0ABW4MYT9</accession>
<keyword evidence="3" id="KW-1185">Reference proteome</keyword>
<dbReference type="Gene3D" id="3.90.550.10">
    <property type="entry name" value="Spore Coat Polysaccharide Biosynthesis Protein SpsA, Chain A"/>
    <property type="match status" value="2"/>
</dbReference>
<organism evidence="2 3">
    <name type="scientific">Phenylobacterium terrae</name>
    <dbReference type="NCBI Taxonomy" id="2665495"/>
    <lineage>
        <taxon>Bacteria</taxon>
        <taxon>Pseudomonadati</taxon>
        <taxon>Pseudomonadota</taxon>
        <taxon>Alphaproteobacteria</taxon>
        <taxon>Caulobacterales</taxon>
        <taxon>Caulobacteraceae</taxon>
        <taxon>Phenylobacterium</taxon>
    </lineage>
</organism>
<gene>
    <name evidence="2" type="ORF">ACFSC0_05045</name>
</gene>
<dbReference type="InterPro" id="IPR029044">
    <property type="entry name" value="Nucleotide-diphossugar_trans"/>
</dbReference>
<feature type="domain" description="Glycosyltransferase 2-like" evidence="1">
    <location>
        <begin position="319"/>
        <end position="497"/>
    </location>
</feature>
<dbReference type="EMBL" id="JBHUEY010000001">
    <property type="protein sequence ID" value="MFD1782752.1"/>
    <property type="molecule type" value="Genomic_DNA"/>
</dbReference>
<dbReference type="Proteomes" id="UP001597237">
    <property type="component" value="Unassembled WGS sequence"/>
</dbReference>
<name>A0ABW4MYT9_9CAUL</name>
<dbReference type="SUPFAM" id="SSF53448">
    <property type="entry name" value="Nucleotide-diphospho-sugar transferases"/>
    <property type="match status" value="2"/>
</dbReference>
<evidence type="ECO:0000313" key="3">
    <source>
        <dbReference type="Proteomes" id="UP001597237"/>
    </source>
</evidence>
<sequence>MAGVGDFKRLVGQAVGAADRFGDRLGGFGEVLRAVGRPVVRWMNQAGLPVAEQARLDPRTYGQWARAFDTLGGDERKAVAQAVEALPRRPVFSLVALGGADVAGLQAQIYSDWELILPAGAAAEGDPRIRTAAPGATAQAALAEARGHWIGLIGEGVRLRPHALAAVALALNGAPEAELAFADEDRLGPGGERLAPWFKPSFDLELMLGGQDLVGGGLALFRREALARVGGLRGGTEGAEAFDLALRIAGPAPARALHLPFVLAHRLAEAPDALAARRRCVQDFLQEHPLPHGAGRVEAAPKGGLRIAWPVPDPAPLVSIIVPTRDRAELLRTCAEGVLSRTDYREIELLIVDNGSVEPATMALFDKLRADPRVRVIEDPAPFNYSRLNNLAAREARGEVLVLLNNDIDVIGPGWLTELVGQALRPDVGAAGARLLFADGRVQHAGIALGIAGVGSYYHPYVEREARGYRDALVLTREVSAVTGACLALRREVYERVGGLEEEHLAVAFNDIDLCLKVREAGLRVVVTPFAELHHYESASRGRDRSAENRERYARESAYMRQRWGKVLDEDPFYNPNFSLRSGGFKLASPPRARKPWGG</sequence>
<dbReference type="Pfam" id="PF00535">
    <property type="entry name" value="Glycos_transf_2"/>
    <property type="match status" value="1"/>
</dbReference>
<dbReference type="RefSeq" id="WP_377282424.1">
    <property type="nucleotide sequence ID" value="NZ_JBHRSI010000006.1"/>
</dbReference>